<evidence type="ECO:0000313" key="3">
    <source>
        <dbReference type="EMBL" id="PWK26286.1"/>
    </source>
</evidence>
<keyword evidence="2" id="KW-1133">Transmembrane helix</keyword>
<name>A0A316E887_9ACTN</name>
<evidence type="ECO:0000313" key="4">
    <source>
        <dbReference type="Proteomes" id="UP000245697"/>
    </source>
</evidence>
<comment type="caution">
    <text evidence="3">The sequence shown here is derived from an EMBL/GenBank/DDBJ whole genome shotgun (WGS) entry which is preliminary data.</text>
</comment>
<dbReference type="EMBL" id="QGGR01000065">
    <property type="protein sequence ID" value="PWK26286.1"/>
    <property type="molecule type" value="Genomic_DNA"/>
</dbReference>
<protein>
    <submittedName>
        <fullName evidence="3">Uncharacterized protein</fullName>
    </submittedName>
</protein>
<dbReference type="Proteomes" id="UP000245697">
    <property type="component" value="Unassembled WGS sequence"/>
</dbReference>
<sequence length="226" mass="23761">MDESASSPSSASRSSRLNFGTLASPTLAGLVAILSFVAACVGVFVAVLSLMGDQKERESAEAKATTKPGVAQPSPSPPEGQSSPASTEATGEIPASGRRFSFHLPRKASADIDGENASVQADKGGLEGDDDIYYETGPLFWDVNLHAPEGFYGVHDTLPPQEAFDTCRSHLKTPPANSFRDMEYPRTGGKFCFVTSSGRMAFANITGQDDAGINLTVRVWPQAGSG</sequence>
<gene>
    <name evidence="3" type="ORF">BC793_1654</name>
</gene>
<keyword evidence="2" id="KW-0812">Transmembrane</keyword>
<dbReference type="AlphaFoldDB" id="A0A316E887"/>
<feature type="transmembrane region" description="Helical" evidence="2">
    <location>
        <begin position="27"/>
        <end position="50"/>
    </location>
</feature>
<organism evidence="3 4">
    <name type="scientific">Actinoplanes xinjiangensis</name>
    <dbReference type="NCBI Taxonomy" id="512350"/>
    <lineage>
        <taxon>Bacteria</taxon>
        <taxon>Bacillati</taxon>
        <taxon>Actinomycetota</taxon>
        <taxon>Actinomycetes</taxon>
        <taxon>Micromonosporales</taxon>
        <taxon>Micromonosporaceae</taxon>
        <taxon>Actinoplanes</taxon>
    </lineage>
</organism>
<evidence type="ECO:0000256" key="2">
    <source>
        <dbReference type="SAM" id="Phobius"/>
    </source>
</evidence>
<feature type="region of interest" description="Disordered" evidence="1">
    <location>
        <begin position="59"/>
        <end position="92"/>
    </location>
</feature>
<keyword evidence="4" id="KW-1185">Reference proteome</keyword>
<reference evidence="3 4" key="1">
    <citation type="submission" date="2018-05" db="EMBL/GenBank/DDBJ databases">
        <title>Genomic Encyclopedia of Archaeal and Bacterial Type Strains, Phase II (KMG-II): from individual species to whole genera.</title>
        <authorList>
            <person name="Goeker M."/>
        </authorList>
    </citation>
    <scope>NUCLEOTIDE SEQUENCE [LARGE SCALE GENOMIC DNA]</scope>
    <source>
        <strain evidence="3 4">DSM 45184</strain>
    </source>
</reference>
<dbReference type="RefSeq" id="WP_109603389.1">
    <property type="nucleotide sequence ID" value="NZ_BONA01000128.1"/>
</dbReference>
<accession>A0A316E887</accession>
<evidence type="ECO:0000256" key="1">
    <source>
        <dbReference type="SAM" id="MobiDB-lite"/>
    </source>
</evidence>
<proteinExistence type="predicted"/>
<keyword evidence="2" id="KW-0472">Membrane</keyword>